<sequence>MSDTSDITSDEEIKIPESRPLSGRLWKKTAVTGRRCKFGLVQEKNKTVEEKVRIRQEENLLRQMTKDNLARIERLREEKKERRRKNIQKQKEAELRSEVVQVIKNPAKLKRLKKKELRKIQKRDTLAKKKKKEAPVPATND</sequence>
<evidence type="ECO:0000256" key="4">
    <source>
        <dbReference type="ARBA" id="ARBA00022454"/>
    </source>
</evidence>
<keyword evidence="6" id="KW-0164">Citrullination</keyword>
<keyword evidence="7 10" id="KW-0175">Coiled coil</keyword>
<feature type="compositionally biased region" description="Basic and acidic residues" evidence="11">
    <location>
        <begin position="118"/>
        <end position="127"/>
    </location>
</feature>
<dbReference type="AlphaFoldDB" id="A0A9P0A747"/>
<evidence type="ECO:0000256" key="3">
    <source>
        <dbReference type="ARBA" id="ARBA00016738"/>
    </source>
</evidence>
<keyword evidence="8" id="KW-0539">Nucleus</keyword>
<evidence type="ECO:0000256" key="6">
    <source>
        <dbReference type="ARBA" id="ARBA00022934"/>
    </source>
</evidence>
<evidence type="ECO:0000256" key="10">
    <source>
        <dbReference type="SAM" id="Coils"/>
    </source>
</evidence>
<evidence type="ECO:0000256" key="11">
    <source>
        <dbReference type="SAM" id="MobiDB-lite"/>
    </source>
</evidence>
<evidence type="ECO:0000256" key="9">
    <source>
        <dbReference type="ARBA" id="ARBA00093307"/>
    </source>
</evidence>
<reference evidence="12" key="1">
    <citation type="submission" date="2021-12" db="EMBL/GenBank/DDBJ databases">
        <authorList>
            <person name="King R."/>
        </authorList>
    </citation>
    <scope>NUCLEOTIDE SEQUENCE</scope>
</reference>
<comment type="subcellular location">
    <subcellularLocation>
        <location evidence="1">Chromosome</location>
    </subcellularLocation>
    <subcellularLocation>
        <location evidence="2">Nucleus</location>
        <location evidence="2">Nucleolus</location>
    </subcellularLocation>
</comment>
<evidence type="ECO:0000256" key="7">
    <source>
        <dbReference type="ARBA" id="ARBA00023054"/>
    </source>
</evidence>
<dbReference type="InterPro" id="IPR026570">
    <property type="entry name" value="CCDC86"/>
</dbReference>
<dbReference type="GO" id="GO:0005694">
    <property type="term" value="C:chromosome"/>
    <property type="evidence" value="ECO:0007669"/>
    <property type="project" value="UniProtKB-SubCell"/>
</dbReference>
<gene>
    <name evidence="12" type="ORF">BEMITA_LOCUS6899</name>
</gene>
<evidence type="ECO:0000256" key="1">
    <source>
        <dbReference type="ARBA" id="ARBA00004286"/>
    </source>
</evidence>
<feature type="coiled-coil region" evidence="10">
    <location>
        <begin position="62"/>
        <end position="92"/>
    </location>
</feature>
<evidence type="ECO:0000256" key="8">
    <source>
        <dbReference type="ARBA" id="ARBA00023242"/>
    </source>
</evidence>
<comment type="function">
    <text evidence="9">Required for proper chromosome segregation during mitosis and error-free mitotic progression.</text>
</comment>
<keyword evidence="13" id="KW-1185">Reference proteome</keyword>
<dbReference type="KEGG" id="btab:109031314"/>
<proteinExistence type="predicted"/>
<feature type="region of interest" description="Disordered" evidence="11">
    <location>
        <begin position="113"/>
        <end position="141"/>
    </location>
</feature>
<evidence type="ECO:0000256" key="2">
    <source>
        <dbReference type="ARBA" id="ARBA00004604"/>
    </source>
</evidence>
<keyword evidence="4" id="KW-0158">Chromosome</keyword>
<dbReference type="PANTHER" id="PTHR13557:SF1">
    <property type="entry name" value="COILED-COIL DOMAIN-CONTAINING PROTEIN 86"/>
    <property type="match status" value="1"/>
</dbReference>
<keyword evidence="5" id="KW-0597">Phosphoprotein</keyword>
<evidence type="ECO:0000313" key="13">
    <source>
        <dbReference type="Proteomes" id="UP001152759"/>
    </source>
</evidence>
<name>A0A9P0A747_BEMTA</name>
<protein>
    <recommendedName>
        <fullName evidence="3">Coiled-coil domain-containing protein 86</fullName>
    </recommendedName>
</protein>
<organism evidence="12 13">
    <name type="scientific">Bemisia tabaci</name>
    <name type="common">Sweetpotato whitefly</name>
    <name type="synonym">Aleurodes tabaci</name>
    <dbReference type="NCBI Taxonomy" id="7038"/>
    <lineage>
        <taxon>Eukaryota</taxon>
        <taxon>Metazoa</taxon>
        <taxon>Ecdysozoa</taxon>
        <taxon>Arthropoda</taxon>
        <taxon>Hexapoda</taxon>
        <taxon>Insecta</taxon>
        <taxon>Pterygota</taxon>
        <taxon>Neoptera</taxon>
        <taxon>Paraneoptera</taxon>
        <taxon>Hemiptera</taxon>
        <taxon>Sternorrhyncha</taxon>
        <taxon>Aleyrodoidea</taxon>
        <taxon>Aleyrodidae</taxon>
        <taxon>Aleyrodinae</taxon>
        <taxon>Bemisia</taxon>
    </lineage>
</organism>
<evidence type="ECO:0000313" key="12">
    <source>
        <dbReference type="EMBL" id="CAH0387944.1"/>
    </source>
</evidence>
<dbReference type="EMBL" id="OU963865">
    <property type="protein sequence ID" value="CAH0387944.1"/>
    <property type="molecule type" value="Genomic_DNA"/>
</dbReference>
<dbReference type="Proteomes" id="UP001152759">
    <property type="component" value="Chromosome 4"/>
</dbReference>
<dbReference type="PANTHER" id="PTHR13557">
    <property type="entry name" value="COILED-COIL DOMAIN-CONTAINING PROTEIN 86"/>
    <property type="match status" value="1"/>
</dbReference>
<evidence type="ECO:0000256" key="5">
    <source>
        <dbReference type="ARBA" id="ARBA00022553"/>
    </source>
</evidence>
<dbReference type="GO" id="GO:0005730">
    <property type="term" value="C:nucleolus"/>
    <property type="evidence" value="ECO:0007669"/>
    <property type="project" value="UniProtKB-SubCell"/>
</dbReference>
<accession>A0A9P0A747</accession>